<dbReference type="CDD" id="cd22332">
    <property type="entry name" value="HsdR_N"/>
    <property type="match status" value="1"/>
</dbReference>
<evidence type="ECO:0000259" key="12">
    <source>
        <dbReference type="PROSITE" id="PS51192"/>
    </source>
</evidence>
<dbReference type="EMBL" id="JAQMUC010000073">
    <property type="protein sequence ID" value="MDB9536760.1"/>
    <property type="molecule type" value="Genomic_DNA"/>
</dbReference>
<dbReference type="PANTHER" id="PTHR30195:SF15">
    <property type="entry name" value="TYPE I RESTRICTION ENZYME HINDI ENDONUCLEASE SUBUNIT"/>
    <property type="match status" value="1"/>
</dbReference>
<evidence type="ECO:0000256" key="9">
    <source>
        <dbReference type="ARBA" id="ARBA00022840"/>
    </source>
</evidence>
<dbReference type="NCBIfam" id="TIGR00348">
    <property type="entry name" value="hsdR"/>
    <property type="match status" value="1"/>
</dbReference>
<evidence type="ECO:0000256" key="3">
    <source>
        <dbReference type="ARBA" id="ARBA00011296"/>
    </source>
</evidence>
<name>A0ABT5AHI4_9CYAN</name>
<dbReference type="CDD" id="cd18800">
    <property type="entry name" value="SF2_C_EcoR124I-like"/>
    <property type="match status" value="1"/>
</dbReference>
<keyword evidence="5 11" id="KW-0547">Nucleotide-binding</keyword>
<dbReference type="Proteomes" id="UP001211249">
    <property type="component" value="Unassembled WGS sequence"/>
</dbReference>
<evidence type="ECO:0000256" key="6">
    <source>
        <dbReference type="ARBA" id="ARBA00022747"/>
    </source>
</evidence>
<evidence type="ECO:0000256" key="11">
    <source>
        <dbReference type="RuleBase" id="RU364115"/>
    </source>
</evidence>
<dbReference type="InterPro" id="IPR004473">
    <property type="entry name" value="Restrct_endonuc_typeI_HsdR"/>
</dbReference>
<dbReference type="EC" id="3.1.21.3" evidence="11"/>
<dbReference type="PROSITE" id="PS51192">
    <property type="entry name" value="HELICASE_ATP_BIND_1"/>
    <property type="match status" value="1"/>
</dbReference>
<dbReference type="InterPro" id="IPR055180">
    <property type="entry name" value="HsdR_RecA-like_helicase_dom_2"/>
</dbReference>
<evidence type="ECO:0000256" key="2">
    <source>
        <dbReference type="ARBA" id="ARBA00008598"/>
    </source>
</evidence>
<dbReference type="InterPro" id="IPR007409">
    <property type="entry name" value="Restrct_endonuc_type1_HsdR_N"/>
</dbReference>
<keyword evidence="8 11" id="KW-0378">Hydrolase</keyword>
<evidence type="ECO:0000256" key="10">
    <source>
        <dbReference type="ARBA" id="ARBA00023125"/>
    </source>
</evidence>
<keyword evidence="6 11" id="KW-0680">Restriction system</keyword>
<evidence type="ECO:0000256" key="4">
    <source>
        <dbReference type="ARBA" id="ARBA00022722"/>
    </source>
</evidence>
<dbReference type="Pfam" id="PF11867">
    <property type="entry name" value="T1RH-like_C"/>
    <property type="match status" value="1"/>
</dbReference>
<dbReference type="PANTHER" id="PTHR30195">
    <property type="entry name" value="TYPE I SITE-SPECIFIC DEOXYRIBONUCLEASE PROTEIN SUBUNIT M AND R"/>
    <property type="match status" value="1"/>
</dbReference>
<sequence length="1109" mass="128259">MSLNQHKRYANNINPSCLLPIMSAEYSEDILVQQTTADFFEHTLKWHCAYAYNQESFGIDGTLGRKDKKEIVLKRYLQEALAKINPGHPQQVYDDAIEQFTSYNTSDQLITINQKKYQFIREGIQGKPYQNSDGEEIDPKLKLIDFEHPENNHFLIVREMWVQGALYSRRPDIIGFVNGIPLLFIELKKTCRNVRVAYEDNYTDYKHTIPELFHYNAIVMLSNGIVGKIGSITSPYNYFQEWKRLQEEEKGKVDFQTMLMGICPQNNFLDIIENFIVFDDSSGKTIKIIARNHQYLGVNRAFTAIQEREIRKGKLGVFWHTQGSGKSYSMAFLTRKVHLQLTGNFTFLIITDRQELDTQIVKTFAGVGAIPNTETKATDGDNLVELLKQNNRYVFTLIHKFNKPDQIYSQRSDIIVISDEAHRTQYGKLAENMRNGLPNASFIGFTGTPLMESEEDQRTRAVFGDYISTYDFQRAIEDGATVPLYYDNRGEELYYEDNGTQRQVANTEELNKRLASAIEQFNLDSDEEEAVYRRLGGEYLILTSEKRLDRIAQDLVAHYTQRWQTGKAMLVCLDKITAVRMHGLINKYWQQAIQQQKQLVTQARDEQEEIEYQQYLQWLEETEYLVVISEAQNEVKTFQDWGLDIIPHRQIMKSRNLEEEFKKETHPFRLAIVCAMWLTGFDVPSLSTLYMDKPLQGHNLMQTIARANRVYEGKNNGLLIDYNGILKALRAALSKYARTDVEVKIEDENSNNDNIEIVPYNDLNQLQADYINALDNCIQHINNLGNNLGNNCGFDIQELIESTGFDKIAALEQAVNVICTNDESRARFYVLAREVFKKKKALITEPKLTAPYQPRYNAIEAIYQHLQEQNKKSVDINAVLSYLQKNVVSELINVDTSRVPGADSGKEYDISKINFDVLKAEFTKSTTKNISVQSLKEAIEKQLQRMLKQNSSRMDYYARYQQIIQDYNRETDRVTIEQTFEELLKLVQDLSVEDTRAVREGLSEEYLAVFDLLCDSKNDLDTKTRNRIKDIAKSLIEAVKSQLQQLENWRDKESTKATIKSFIRDYLWSDETGLPVETYDDSDVDSLSNVVFLHVYQQYASANHHSYAA</sequence>
<dbReference type="InterPro" id="IPR040980">
    <property type="entry name" value="SWI2_SNF2"/>
</dbReference>
<dbReference type="SMART" id="SM00487">
    <property type="entry name" value="DEXDc"/>
    <property type="match status" value="1"/>
</dbReference>
<dbReference type="CDD" id="cd18030">
    <property type="entry name" value="DEXHc_RE_I_HsdR"/>
    <property type="match status" value="1"/>
</dbReference>
<proteinExistence type="inferred from homology"/>
<dbReference type="InterPro" id="IPR014001">
    <property type="entry name" value="Helicase_ATP-bd"/>
</dbReference>
<keyword evidence="4" id="KW-0540">Nuclease</keyword>
<protein>
    <recommendedName>
        <fullName evidence="11">Type I restriction enzyme endonuclease subunit</fullName>
        <shortName evidence="11">R protein</shortName>
        <ecNumber evidence="11">3.1.21.3</ecNumber>
    </recommendedName>
</protein>
<dbReference type="GO" id="GO:0004519">
    <property type="term" value="F:endonuclease activity"/>
    <property type="evidence" value="ECO:0007669"/>
    <property type="project" value="UniProtKB-KW"/>
</dbReference>
<evidence type="ECO:0000256" key="5">
    <source>
        <dbReference type="ARBA" id="ARBA00022741"/>
    </source>
</evidence>
<evidence type="ECO:0000313" key="13">
    <source>
        <dbReference type="EMBL" id="MDB9536760.1"/>
    </source>
</evidence>
<evidence type="ECO:0000256" key="8">
    <source>
        <dbReference type="ARBA" id="ARBA00022801"/>
    </source>
</evidence>
<dbReference type="Gene3D" id="3.90.1570.50">
    <property type="match status" value="1"/>
</dbReference>
<evidence type="ECO:0000256" key="1">
    <source>
        <dbReference type="ARBA" id="ARBA00000851"/>
    </source>
</evidence>
<dbReference type="RefSeq" id="WP_271796521.1">
    <property type="nucleotide sequence ID" value="NZ_JAQMUC010000073.1"/>
</dbReference>
<comment type="caution">
    <text evidence="13">The sequence shown here is derived from an EMBL/GenBank/DDBJ whole genome shotgun (WGS) entry which is preliminary data.</text>
</comment>
<feature type="domain" description="Helicase ATP-binding" evidence="12">
    <location>
        <begin position="307"/>
        <end position="467"/>
    </location>
</feature>
<dbReference type="InterPro" id="IPR051268">
    <property type="entry name" value="Type-I_R_enzyme_R_subunit"/>
</dbReference>
<evidence type="ECO:0000313" key="14">
    <source>
        <dbReference type="Proteomes" id="UP001211249"/>
    </source>
</evidence>
<organism evidence="13 14">
    <name type="scientific">Dolichospermum planctonicum CS-1226</name>
    <dbReference type="NCBI Taxonomy" id="3021751"/>
    <lineage>
        <taxon>Bacteria</taxon>
        <taxon>Bacillati</taxon>
        <taxon>Cyanobacteriota</taxon>
        <taxon>Cyanophyceae</taxon>
        <taxon>Nostocales</taxon>
        <taxon>Aphanizomenonaceae</taxon>
        <taxon>Dolichospermum</taxon>
        <taxon>Dolichospermum planctonicum</taxon>
    </lineage>
</organism>
<comment type="function">
    <text evidence="11">Subunit R is required for both nuclease and ATPase activities, but not for modification.</text>
</comment>
<dbReference type="SUPFAM" id="SSF52540">
    <property type="entry name" value="P-loop containing nucleoside triphosphate hydrolases"/>
    <property type="match status" value="1"/>
</dbReference>
<dbReference type="Pfam" id="PF04313">
    <property type="entry name" value="HSDR_N"/>
    <property type="match status" value="1"/>
</dbReference>
<keyword evidence="10 11" id="KW-0238">DNA-binding</keyword>
<comment type="subunit">
    <text evidence="3 11">The type I restriction/modification system is composed of three polypeptides R, M and S.</text>
</comment>
<comment type="similarity">
    <text evidence="2 11">Belongs to the HsdR family.</text>
</comment>
<dbReference type="Pfam" id="PF18766">
    <property type="entry name" value="SWI2_SNF2"/>
    <property type="match status" value="1"/>
</dbReference>
<dbReference type="Pfam" id="PF22679">
    <property type="entry name" value="T1R_D3-like"/>
    <property type="match status" value="1"/>
</dbReference>
<keyword evidence="9 11" id="KW-0067">ATP-binding</keyword>
<dbReference type="Gene3D" id="3.40.50.300">
    <property type="entry name" value="P-loop containing nucleotide triphosphate hydrolases"/>
    <property type="match status" value="2"/>
</dbReference>
<dbReference type="InterPro" id="IPR021810">
    <property type="entry name" value="T1RH-like_C"/>
</dbReference>
<comment type="catalytic activity">
    <reaction evidence="1 11">
        <text>Endonucleolytic cleavage of DNA to give random double-stranded fragments with terminal 5'-phosphates, ATP is simultaneously hydrolyzed.</text>
        <dbReference type="EC" id="3.1.21.3"/>
    </reaction>
</comment>
<keyword evidence="14" id="KW-1185">Reference proteome</keyword>
<gene>
    <name evidence="13" type="ORF">PN451_13155</name>
</gene>
<accession>A0ABT5AHI4</accession>
<reference evidence="13 14" key="1">
    <citation type="submission" date="2023-01" db="EMBL/GenBank/DDBJ databases">
        <title>Genomes from the Australian National Cyanobacteria Reference Collection.</title>
        <authorList>
            <person name="Willis A."/>
            <person name="Lee E.M.F."/>
        </authorList>
    </citation>
    <scope>NUCLEOTIDE SEQUENCE [LARGE SCALE GENOMIC DNA]</scope>
    <source>
        <strain evidence="13 14">CS-1226</strain>
    </source>
</reference>
<evidence type="ECO:0000256" key="7">
    <source>
        <dbReference type="ARBA" id="ARBA00022759"/>
    </source>
</evidence>
<dbReference type="InterPro" id="IPR027417">
    <property type="entry name" value="P-loop_NTPase"/>
</dbReference>
<keyword evidence="7 13" id="KW-0255">Endonuclease</keyword>